<dbReference type="SUPFAM" id="SSF88697">
    <property type="entry name" value="PUA domain-like"/>
    <property type="match status" value="1"/>
</dbReference>
<keyword evidence="3" id="KW-1185">Reference proteome</keyword>
<protein>
    <submittedName>
        <fullName evidence="2">DUF3850 domain-containing protein</fullName>
    </submittedName>
</protein>
<evidence type="ECO:0000313" key="2">
    <source>
        <dbReference type="EMBL" id="QDH23474.1"/>
    </source>
</evidence>
<gene>
    <name evidence="2" type="ORF">FFV09_22975</name>
</gene>
<dbReference type="InterPro" id="IPR015947">
    <property type="entry name" value="PUA-like_sf"/>
</dbReference>
<dbReference type="Proteomes" id="UP000316968">
    <property type="component" value="Chromosome"/>
</dbReference>
<feature type="domain" description="DUF3850" evidence="1">
    <location>
        <begin position="3"/>
        <end position="78"/>
    </location>
</feature>
<dbReference type="Gene3D" id="2.30.130.30">
    <property type="entry name" value="Hypothetical protein"/>
    <property type="match status" value="1"/>
</dbReference>
<reference evidence="2 3" key="1">
    <citation type="submission" date="2019-06" db="EMBL/GenBank/DDBJ databases">
        <title>Saccharibacillus brassicae sp. nov., an endophytic bacterium isolated from Chinese cabbage seeds (Brassica pekinensis).</title>
        <authorList>
            <person name="Jiang L."/>
            <person name="Lee J."/>
            <person name="Kim S.W."/>
        </authorList>
    </citation>
    <scope>NUCLEOTIDE SEQUENCE [LARGE SCALE GENOMIC DNA]</scope>
    <source>
        <strain evidence="3">KCTC 43072 / ATSA2</strain>
    </source>
</reference>
<dbReference type="AlphaFoldDB" id="A0A4Y6V279"/>
<evidence type="ECO:0000259" key="1">
    <source>
        <dbReference type="Pfam" id="PF12961"/>
    </source>
</evidence>
<name>A0A4Y6V279_SACBS</name>
<dbReference type="EMBL" id="CP041217">
    <property type="protein sequence ID" value="QDH23474.1"/>
    <property type="molecule type" value="Genomic_DNA"/>
</dbReference>
<evidence type="ECO:0000313" key="3">
    <source>
        <dbReference type="Proteomes" id="UP000316968"/>
    </source>
</evidence>
<dbReference type="InterPro" id="IPR039440">
    <property type="entry name" value="DUF3850"/>
</dbReference>
<proteinExistence type="predicted"/>
<sequence>MSVHDLKILPEYFAPVANGDKLFEVRKNDRGFKVGDRLILREWQAQPKTYTGGEIEAVVTYVLDNEQYLQPGYVVLGIEVWETVWE</sequence>
<dbReference type="RefSeq" id="WP_141450011.1">
    <property type="nucleotide sequence ID" value="NZ_CP041217.1"/>
</dbReference>
<dbReference type="OrthoDB" id="1700487at2"/>
<organism evidence="2 3">
    <name type="scientific">Saccharibacillus brassicae</name>
    <dbReference type="NCBI Taxonomy" id="2583377"/>
    <lineage>
        <taxon>Bacteria</taxon>
        <taxon>Bacillati</taxon>
        <taxon>Bacillota</taxon>
        <taxon>Bacilli</taxon>
        <taxon>Bacillales</taxon>
        <taxon>Paenibacillaceae</taxon>
        <taxon>Saccharibacillus</taxon>
    </lineage>
</organism>
<accession>A0A4Y6V279</accession>
<dbReference type="Pfam" id="PF12961">
    <property type="entry name" value="DUF3850"/>
    <property type="match status" value="1"/>
</dbReference>
<dbReference type="KEGG" id="saca:FFV09_22975"/>